<evidence type="ECO:0000256" key="8">
    <source>
        <dbReference type="ARBA" id="ARBA00022989"/>
    </source>
</evidence>
<dbReference type="Pfam" id="PF02518">
    <property type="entry name" value="HATPase_c"/>
    <property type="match status" value="1"/>
</dbReference>
<dbReference type="SMART" id="SM00387">
    <property type="entry name" value="HATPase_c"/>
    <property type="match status" value="1"/>
</dbReference>
<gene>
    <name evidence="14" type="ORF">OG515_03115</name>
</gene>
<dbReference type="InterPro" id="IPR036890">
    <property type="entry name" value="HATPase_C_sf"/>
</dbReference>
<dbReference type="SUPFAM" id="SSF47384">
    <property type="entry name" value="Homodimeric domain of signal transducing histidine kinase"/>
    <property type="match status" value="1"/>
</dbReference>
<evidence type="ECO:0000256" key="4">
    <source>
        <dbReference type="ARBA" id="ARBA00022553"/>
    </source>
</evidence>
<keyword evidence="8 11" id="KW-1133">Transmembrane helix</keyword>
<evidence type="ECO:0000256" key="5">
    <source>
        <dbReference type="ARBA" id="ARBA00022679"/>
    </source>
</evidence>
<dbReference type="PRINTS" id="PR00344">
    <property type="entry name" value="BCTRLSENSOR"/>
</dbReference>
<organism evidence="14 15">
    <name type="scientific">Streptomyces melanogenes</name>
    <dbReference type="NCBI Taxonomy" id="67326"/>
    <lineage>
        <taxon>Bacteria</taxon>
        <taxon>Bacillati</taxon>
        <taxon>Actinomycetota</taxon>
        <taxon>Actinomycetes</taxon>
        <taxon>Kitasatosporales</taxon>
        <taxon>Streptomycetaceae</taxon>
        <taxon>Streptomyces</taxon>
    </lineage>
</organism>
<dbReference type="EC" id="2.7.13.3" evidence="3"/>
<evidence type="ECO:0000256" key="10">
    <source>
        <dbReference type="ARBA" id="ARBA00023136"/>
    </source>
</evidence>
<dbReference type="CDD" id="cd00082">
    <property type="entry name" value="HisKA"/>
    <property type="match status" value="1"/>
</dbReference>
<keyword evidence="10 11" id="KW-0472">Membrane</keyword>
<dbReference type="InterPro" id="IPR036097">
    <property type="entry name" value="HisK_dim/P_sf"/>
</dbReference>
<proteinExistence type="predicted"/>
<reference evidence="14" key="1">
    <citation type="submission" date="2022-10" db="EMBL/GenBank/DDBJ databases">
        <title>The complete genomes of actinobacterial strains from the NBC collection.</title>
        <authorList>
            <person name="Joergensen T.S."/>
            <person name="Alvarez Arevalo M."/>
            <person name="Sterndorff E.B."/>
            <person name="Faurdal D."/>
            <person name="Vuksanovic O."/>
            <person name="Mourched A.-S."/>
            <person name="Charusanti P."/>
            <person name="Shaw S."/>
            <person name="Blin K."/>
            <person name="Weber T."/>
        </authorList>
    </citation>
    <scope>NUCLEOTIDE SEQUENCE</scope>
    <source>
        <strain evidence="14">NBC_00668</strain>
    </source>
</reference>
<dbReference type="SMART" id="SM00388">
    <property type="entry name" value="HisKA"/>
    <property type="match status" value="1"/>
</dbReference>
<accession>A0ABZ1XD04</accession>
<feature type="domain" description="Histidine kinase" evidence="12">
    <location>
        <begin position="173"/>
        <end position="387"/>
    </location>
</feature>
<name>A0ABZ1XD04_9ACTN</name>
<dbReference type="Gene3D" id="3.30.565.10">
    <property type="entry name" value="Histidine kinase-like ATPase, C-terminal domain"/>
    <property type="match status" value="1"/>
</dbReference>
<dbReference type="InterPro" id="IPR050428">
    <property type="entry name" value="TCS_sensor_his_kinase"/>
</dbReference>
<feature type="transmembrane region" description="Helical" evidence="11">
    <location>
        <begin position="91"/>
        <end position="115"/>
    </location>
</feature>
<dbReference type="Pfam" id="PF00512">
    <property type="entry name" value="HisKA"/>
    <property type="match status" value="1"/>
</dbReference>
<dbReference type="PANTHER" id="PTHR45436">
    <property type="entry name" value="SENSOR HISTIDINE KINASE YKOH"/>
    <property type="match status" value="1"/>
</dbReference>
<dbReference type="Gene3D" id="1.10.287.130">
    <property type="match status" value="1"/>
</dbReference>
<evidence type="ECO:0000259" key="13">
    <source>
        <dbReference type="PROSITE" id="PS50885"/>
    </source>
</evidence>
<keyword evidence="4" id="KW-0597">Phosphoprotein</keyword>
<dbReference type="RefSeq" id="WP_329395446.1">
    <property type="nucleotide sequence ID" value="NZ_CP109019.1"/>
</dbReference>
<dbReference type="EMBL" id="CP109019">
    <property type="protein sequence ID" value="WUT81254.1"/>
    <property type="molecule type" value="Genomic_DNA"/>
</dbReference>
<dbReference type="InterPro" id="IPR003594">
    <property type="entry name" value="HATPase_dom"/>
</dbReference>
<evidence type="ECO:0000313" key="14">
    <source>
        <dbReference type="EMBL" id="WUT81254.1"/>
    </source>
</evidence>
<comment type="catalytic activity">
    <reaction evidence="1">
        <text>ATP + protein L-histidine = ADP + protein N-phospho-L-histidine.</text>
        <dbReference type="EC" id="2.7.13.3"/>
    </reaction>
</comment>
<evidence type="ECO:0000256" key="2">
    <source>
        <dbReference type="ARBA" id="ARBA00004236"/>
    </source>
</evidence>
<evidence type="ECO:0000256" key="11">
    <source>
        <dbReference type="SAM" id="Phobius"/>
    </source>
</evidence>
<dbReference type="GO" id="GO:0016301">
    <property type="term" value="F:kinase activity"/>
    <property type="evidence" value="ECO:0007669"/>
    <property type="project" value="UniProtKB-KW"/>
</dbReference>
<dbReference type="Proteomes" id="UP001432060">
    <property type="component" value="Chromosome"/>
</dbReference>
<keyword evidence="9" id="KW-0902">Two-component regulatory system</keyword>
<dbReference type="InterPro" id="IPR004358">
    <property type="entry name" value="Sig_transdc_His_kin-like_C"/>
</dbReference>
<evidence type="ECO:0000256" key="3">
    <source>
        <dbReference type="ARBA" id="ARBA00012438"/>
    </source>
</evidence>
<keyword evidence="6 11" id="KW-0812">Transmembrane</keyword>
<evidence type="ECO:0000259" key="12">
    <source>
        <dbReference type="PROSITE" id="PS50109"/>
    </source>
</evidence>
<keyword evidence="15" id="KW-1185">Reference proteome</keyword>
<keyword evidence="5" id="KW-0808">Transferase</keyword>
<dbReference type="PROSITE" id="PS50885">
    <property type="entry name" value="HAMP"/>
    <property type="match status" value="1"/>
</dbReference>
<feature type="domain" description="HAMP" evidence="13">
    <location>
        <begin position="112"/>
        <end position="165"/>
    </location>
</feature>
<dbReference type="PROSITE" id="PS50109">
    <property type="entry name" value="HIS_KIN"/>
    <property type="match status" value="1"/>
</dbReference>
<evidence type="ECO:0000256" key="9">
    <source>
        <dbReference type="ARBA" id="ARBA00023012"/>
    </source>
</evidence>
<comment type="subcellular location">
    <subcellularLocation>
        <location evidence="2">Cell membrane</location>
    </subcellularLocation>
</comment>
<protein>
    <recommendedName>
        <fullName evidence="3">histidine kinase</fullName>
        <ecNumber evidence="3">2.7.13.3</ecNumber>
    </recommendedName>
</protein>
<dbReference type="PANTHER" id="PTHR45436:SF5">
    <property type="entry name" value="SENSOR HISTIDINE KINASE TRCS"/>
    <property type="match status" value="1"/>
</dbReference>
<evidence type="ECO:0000256" key="6">
    <source>
        <dbReference type="ARBA" id="ARBA00022692"/>
    </source>
</evidence>
<evidence type="ECO:0000313" key="15">
    <source>
        <dbReference type="Proteomes" id="UP001432060"/>
    </source>
</evidence>
<keyword evidence="7 14" id="KW-0418">Kinase</keyword>
<evidence type="ECO:0000256" key="1">
    <source>
        <dbReference type="ARBA" id="ARBA00000085"/>
    </source>
</evidence>
<dbReference type="InterPro" id="IPR003660">
    <property type="entry name" value="HAMP_dom"/>
</dbReference>
<sequence>MTRLAPARLLRPTTARARLTRRAAGIAALGTVVALGLVAFFTADTAGIDTSDAKGAANQDGADSRALELCRSLGLFRADGTPSHPPVSGWMWLWAVAAVTVVAAGTCWFALGSVLRPVEEARSHFSLLATDASEYRLPLPRNGDEITHLVQTMNSGLNRLQTTVEQQRRFVADASHELRSPLAALQAELEIALSHPDRADWPDVVRAALGDTRRLRHLTEDLLLLARLDLDKPAEQHRMEKVDLTDLVREETARRHPPTHVDFHLDIGSRPLVVQGHPALLARVLGNLLDNAERHASSSVTIRLSHDAEERQAVLDVVDDGPGIPPADRARVFERFTRLDTARTRHTGGTGLGLAIARRVTALHHGTLTITPTPHGAHLTARLPALGHVRSLP</sequence>
<dbReference type="InterPro" id="IPR003661">
    <property type="entry name" value="HisK_dim/P_dom"/>
</dbReference>
<dbReference type="Gene3D" id="6.10.340.10">
    <property type="match status" value="1"/>
</dbReference>
<dbReference type="CDD" id="cd00075">
    <property type="entry name" value="HATPase"/>
    <property type="match status" value="1"/>
</dbReference>
<dbReference type="InterPro" id="IPR005467">
    <property type="entry name" value="His_kinase_dom"/>
</dbReference>
<evidence type="ECO:0000256" key="7">
    <source>
        <dbReference type="ARBA" id="ARBA00022777"/>
    </source>
</evidence>
<dbReference type="SUPFAM" id="SSF55874">
    <property type="entry name" value="ATPase domain of HSP90 chaperone/DNA topoisomerase II/histidine kinase"/>
    <property type="match status" value="1"/>
</dbReference>
<feature type="transmembrane region" description="Helical" evidence="11">
    <location>
        <begin position="21"/>
        <end position="43"/>
    </location>
</feature>